<dbReference type="Proteomes" id="UP000078340">
    <property type="component" value="Unassembled WGS sequence"/>
</dbReference>
<sequence>MLCLCRWRLASDDRSRQHGDGRVTPRSDLDDLQIPTNKRLLIELSYLKRRKAIPWQGSSASPHMAGPTAPRSARAV</sequence>
<feature type="region of interest" description="Disordered" evidence="1">
    <location>
        <begin position="56"/>
        <end position="76"/>
    </location>
</feature>
<proteinExistence type="predicted"/>
<reference evidence="2 3" key="1">
    <citation type="submission" date="2016-02" db="EMBL/GenBank/DDBJ databases">
        <title>Biosynthesis of antibiotic leucinostatins and their inhibition on Phytophthora in bio-control Purpureocillium lilacinum.</title>
        <authorList>
            <person name="Wang G."/>
            <person name="Liu Z."/>
            <person name="Lin R."/>
            <person name="Li E."/>
            <person name="Mao Z."/>
            <person name="Ling J."/>
            <person name="Yin W."/>
            <person name="Xie B."/>
        </authorList>
    </citation>
    <scope>NUCLEOTIDE SEQUENCE [LARGE SCALE GENOMIC DNA]</scope>
    <source>
        <strain evidence="2">PLFJ-1</strain>
    </source>
</reference>
<evidence type="ECO:0000256" key="1">
    <source>
        <dbReference type="SAM" id="MobiDB-lite"/>
    </source>
</evidence>
<dbReference type="EMBL" id="LSBI01000004">
    <property type="protein sequence ID" value="OAQ90319.1"/>
    <property type="molecule type" value="Genomic_DNA"/>
</dbReference>
<name>A0A179HLG5_PURLI</name>
<accession>A0A179HLG5</accession>
<evidence type="ECO:0000313" key="2">
    <source>
        <dbReference type="EMBL" id="OAQ90319.1"/>
    </source>
</evidence>
<dbReference type="AlphaFoldDB" id="A0A179HLG5"/>
<organism evidence="2 3">
    <name type="scientific">Purpureocillium lilacinum</name>
    <name type="common">Paecilomyces lilacinus</name>
    <dbReference type="NCBI Taxonomy" id="33203"/>
    <lineage>
        <taxon>Eukaryota</taxon>
        <taxon>Fungi</taxon>
        <taxon>Dikarya</taxon>
        <taxon>Ascomycota</taxon>
        <taxon>Pezizomycotina</taxon>
        <taxon>Sordariomycetes</taxon>
        <taxon>Hypocreomycetidae</taxon>
        <taxon>Hypocreales</taxon>
        <taxon>Ophiocordycipitaceae</taxon>
        <taxon>Purpureocillium</taxon>
    </lineage>
</organism>
<gene>
    <name evidence="2" type="ORF">VFPFJ_04478</name>
</gene>
<evidence type="ECO:0000313" key="3">
    <source>
        <dbReference type="Proteomes" id="UP000078340"/>
    </source>
</evidence>
<comment type="caution">
    <text evidence="2">The sequence shown here is derived from an EMBL/GenBank/DDBJ whole genome shotgun (WGS) entry which is preliminary data.</text>
</comment>
<protein>
    <submittedName>
        <fullName evidence="2">Uncharacterized protein</fullName>
    </submittedName>
</protein>